<name>A0ABP8FC87_9BACT</name>
<reference evidence="2" key="1">
    <citation type="journal article" date="2019" name="Int. J. Syst. Evol. Microbiol.">
        <title>The Global Catalogue of Microorganisms (GCM) 10K type strain sequencing project: providing services to taxonomists for standard genome sequencing and annotation.</title>
        <authorList>
            <consortium name="The Broad Institute Genomics Platform"/>
            <consortium name="The Broad Institute Genome Sequencing Center for Infectious Disease"/>
            <person name="Wu L."/>
            <person name="Ma J."/>
        </authorList>
    </citation>
    <scope>NUCLEOTIDE SEQUENCE [LARGE SCALE GENOMIC DNA]</scope>
    <source>
        <strain evidence="2">JCM 17917</strain>
    </source>
</reference>
<accession>A0ABP8FC87</accession>
<evidence type="ECO:0000313" key="2">
    <source>
        <dbReference type="Proteomes" id="UP001501844"/>
    </source>
</evidence>
<dbReference type="Proteomes" id="UP001501844">
    <property type="component" value="Unassembled WGS sequence"/>
</dbReference>
<keyword evidence="2" id="KW-1185">Reference proteome</keyword>
<dbReference type="RefSeq" id="WP_345163172.1">
    <property type="nucleotide sequence ID" value="NZ_BAABGX010000001.1"/>
</dbReference>
<comment type="caution">
    <text evidence="1">The sequence shown here is derived from an EMBL/GenBank/DDBJ whole genome shotgun (WGS) entry which is preliminary data.</text>
</comment>
<dbReference type="EMBL" id="BAABGX010000001">
    <property type="protein sequence ID" value="GAA4300374.1"/>
    <property type="molecule type" value="Genomic_DNA"/>
</dbReference>
<dbReference type="Pfam" id="PF19459">
    <property type="entry name" value="DUF5996"/>
    <property type="match status" value="1"/>
</dbReference>
<protein>
    <submittedName>
        <fullName evidence="1">DUF5996 family protein</fullName>
    </submittedName>
</protein>
<evidence type="ECO:0000313" key="1">
    <source>
        <dbReference type="EMBL" id="GAA4300374.1"/>
    </source>
</evidence>
<organism evidence="1 2">
    <name type="scientific">Nibribacter koreensis</name>
    <dbReference type="NCBI Taxonomy" id="1084519"/>
    <lineage>
        <taxon>Bacteria</taxon>
        <taxon>Pseudomonadati</taxon>
        <taxon>Bacteroidota</taxon>
        <taxon>Cytophagia</taxon>
        <taxon>Cytophagales</taxon>
        <taxon>Hymenobacteraceae</taxon>
        <taxon>Nibribacter</taxon>
    </lineage>
</organism>
<proteinExistence type="predicted"/>
<gene>
    <name evidence="1" type="ORF">GCM10023183_10560</name>
</gene>
<dbReference type="InterPro" id="IPR046038">
    <property type="entry name" value="DUF5996"/>
</dbReference>
<sequence>MEKQQWPELSYDEAKDTYQTLHLWCQIVGKIKLAQLPWVNHSWHVTLQLTPSGFTTGDLPAGKKHFQINFDFKVHQLQVVTSLGEQRSFDLANLSVAGFYAMLMSTLEEVGLSIQINPVPNELEDAIPFPEDNTHATYNPAQATQLHAAFLLTQEVLSKFRAKFTGKCSPVHLFWGAFDLAVTRFSGKPAPKHPGGVPNLPDWVAQEAYSQEVNSCGFWPGNESLPMPAFYSYHYPEPEGYKTASVQPEEAYYHDTLGEYILPYKVVQQSDNPEQTLLSFLESTYRAGAQLANWDRKSLEQDPAILAKTHHANTQ</sequence>